<feature type="chain" id="PRO_5026731732" evidence="4">
    <location>
        <begin position="26"/>
        <end position="340"/>
    </location>
</feature>
<dbReference type="AlphaFoldDB" id="A0A6N9SX60"/>
<evidence type="ECO:0000313" key="6">
    <source>
        <dbReference type="Proteomes" id="UP000469011"/>
    </source>
</evidence>
<dbReference type="CDD" id="cd13603">
    <property type="entry name" value="PBP2_TRAP_Siap_TeaA_like"/>
    <property type="match status" value="1"/>
</dbReference>
<evidence type="ECO:0000313" key="5">
    <source>
        <dbReference type="EMBL" id="NDW03663.1"/>
    </source>
</evidence>
<feature type="signal peptide" evidence="4">
    <location>
        <begin position="1"/>
        <end position="25"/>
    </location>
</feature>
<dbReference type="NCBIfam" id="TIGR00787">
    <property type="entry name" value="dctP"/>
    <property type="match status" value="1"/>
</dbReference>
<proteinExistence type="inferred from homology"/>
<evidence type="ECO:0000256" key="1">
    <source>
        <dbReference type="ARBA" id="ARBA00009023"/>
    </source>
</evidence>
<dbReference type="PIRSF" id="PIRSF006470">
    <property type="entry name" value="DctB"/>
    <property type="match status" value="1"/>
</dbReference>
<dbReference type="GO" id="GO:0055085">
    <property type="term" value="P:transmembrane transport"/>
    <property type="evidence" value="ECO:0007669"/>
    <property type="project" value="InterPro"/>
</dbReference>
<dbReference type="GO" id="GO:0030288">
    <property type="term" value="C:outer membrane-bounded periplasmic space"/>
    <property type="evidence" value="ECO:0007669"/>
    <property type="project" value="InterPro"/>
</dbReference>
<reference evidence="5 6" key="1">
    <citation type="submission" date="2020-01" db="EMBL/GenBank/DDBJ databases">
        <title>Jiella pacifica sp. nov.</title>
        <authorList>
            <person name="Xue Z."/>
            <person name="Zhu S."/>
            <person name="Chen J."/>
            <person name="Yang J."/>
        </authorList>
    </citation>
    <scope>NUCLEOTIDE SEQUENCE [LARGE SCALE GENOMIC DNA]</scope>
    <source>
        <strain evidence="5 6">40Bstr34</strain>
    </source>
</reference>
<dbReference type="NCBIfam" id="NF037995">
    <property type="entry name" value="TRAP_S1"/>
    <property type="match status" value="1"/>
</dbReference>
<evidence type="ECO:0000256" key="4">
    <source>
        <dbReference type="SAM" id="SignalP"/>
    </source>
</evidence>
<dbReference type="EMBL" id="JAAAMG010000002">
    <property type="protein sequence ID" value="NDW03663.1"/>
    <property type="molecule type" value="Genomic_DNA"/>
</dbReference>
<name>A0A6N9SX60_9HYPH</name>
<dbReference type="Pfam" id="PF03480">
    <property type="entry name" value="DctP"/>
    <property type="match status" value="1"/>
</dbReference>
<dbReference type="InterPro" id="IPR038404">
    <property type="entry name" value="TRAP_DctP_sf"/>
</dbReference>
<accession>A0A6N9SX60</accession>
<dbReference type="PANTHER" id="PTHR33376:SF7">
    <property type="entry name" value="C4-DICARBOXYLATE-BINDING PROTEIN DCTB"/>
    <property type="match status" value="1"/>
</dbReference>
<dbReference type="InterPro" id="IPR018389">
    <property type="entry name" value="DctP_fam"/>
</dbReference>
<dbReference type="Gene3D" id="3.40.190.170">
    <property type="entry name" value="Bacterial extracellular solute-binding protein, family 7"/>
    <property type="match status" value="1"/>
</dbReference>
<protein>
    <submittedName>
        <fullName evidence="5">DctP family TRAP transporter solute-binding subunit</fullName>
    </submittedName>
</protein>
<dbReference type="Proteomes" id="UP000469011">
    <property type="component" value="Unassembled WGS sequence"/>
</dbReference>
<evidence type="ECO:0000256" key="2">
    <source>
        <dbReference type="ARBA" id="ARBA00022448"/>
    </source>
</evidence>
<keyword evidence="2" id="KW-0813">Transport</keyword>
<gene>
    <name evidence="5" type="ORF">GTK09_04415</name>
</gene>
<keyword evidence="6" id="KW-1185">Reference proteome</keyword>
<dbReference type="InterPro" id="IPR004682">
    <property type="entry name" value="TRAP_DctP"/>
</dbReference>
<sequence>MIGTHFRIAGVVALAATLLAGTAAAQEFTARIGHLESPQQARHQGLEMVADLVKERTKGAVEFTIYPAGQLGQAREMNEGVQLGVIEGTVSPAAFLAGFNPAVSILDVPFLYPADRKKASELRDGPFGDAVLDSFEPLGFKAVAIWPNGRKSFTSNKPMESVDAFDGQRFRVMDSQVLMAQFNAVGASAVPLPFGELYTALQTGVVDGQENALDTIATMKYNEVQKNLLVSGHGANEDVVLFNPAWWNSLPAEYQTIIVEAFDDVSPKVEAIKEASQDKALKTLKDAGMNVRELTDEERQTMREKMYPKAREAYLAQAGDAGKTIVDAYEAEYQKVTGEK</sequence>
<comment type="caution">
    <text evidence="5">The sequence shown here is derived from an EMBL/GenBank/DDBJ whole genome shotgun (WGS) entry which is preliminary data.</text>
</comment>
<comment type="similarity">
    <text evidence="1">Belongs to the bacterial solute-binding protein 7 family.</text>
</comment>
<keyword evidence="3 4" id="KW-0732">Signal</keyword>
<evidence type="ECO:0000256" key="3">
    <source>
        <dbReference type="ARBA" id="ARBA00022729"/>
    </source>
</evidence>
<dbReference type="PANTHER" id="PTHR33376">
    <property type="match status" value="1"/>
</dbReference>
<dbReference type="RefSeq" id="WP_163461268.1">
    <property type="nucleotide sequence ID" value="NZ_JAAAMG010000002.1"/>
</dbReference>
<organism evidence="5 6">
    <name type="scientific">Jiella pacifica</name>
    <dbReference type="NCBI Taxonomy" id="2696469"/>
    <lineage>
        <taxon>Bacteria</taxon>
        <taxon>Pseudomonadati</taxon>
        <taxon>Pseudomonadota</taxon>
        <taxon>Alphaproteobacteria</taxon>
        <taxon>Hyphomicrobiales</taxon>
        <taxon>Aurantimonadaceae</taxon>
        <taxon>Jiella</taxon>
    </lineage>
</organism>